<keyword evidence="2" id="KW-1185">Reference proteome</keyword>
<dbReference type="EMBL" id="JBHUHR010000039">
    <property type="protein sequence ID" value="MFD2036245.1"/>
    <property type="molecule type" value="Genomic_DNA"/>
</dbReference>
<evidence type="ECO:0000313" key="2">
    <source>
        <dbReference type="Proteomes" id="UP001597361"/>
    </source>
</evidence>
<evidence type="ECO:0008006" key="3">
    <source>
        <dbReference type="Google" id="ProtNLM"/>
    </source>
</evidence>
<dbReference type="SUPFAM" id="SSF53335">
    <property type="entry name" value="S-adenosyl-L-methionine-dependent methyltransferases"/>
    <property type="match status" value="1"/>
</dbReference>
<dbReference type="Gene3D" id="3.40.50.150">
    <property type="entry name" value="Vaccinia Virus protein VP39"/>
    <property type="match status" value="1"/>
</dbReference>
<dbReference type="Proteomes" id="UP001597361">
    <property type="component" value="Unassembled WGS sequence"/>
</dbReference>
<name>A0ABW4VRN4_9BACT</name>
<reference evidence="2" key="1">
    <citation type="journal article" date="2019" name="Int. J. Syst. Evol. Microbiol.">
        <title>The Global Catalogue of Microorganisms (GCM) 10K type strain sequencing project: providing services to taxonomists for standard genome sequencing and annotation.</title>
        <authorList>
            <consortium name="The Broad Institute Genomics Platform"/>
            <consortium name="The Broad Institute Genome Sequencing Center for Infectious Disease"/>
            <person name="Wu L."/>
            <person name="Ma J."/>
        </authorList>
    </citation>
    <scope>NUCLEOTIDE SEQUENCE [LARGE SCALE GENOMIC DNA]</scope>
    <source>
        <strain evidence="2">CGMCC 1.15180</strain>
    </source>
</reference>
<comment type="caution">
    <text evidence="1">The sequence shown here is derived from an EMBL/GenBank/DDBJ whole genome shotgun (WGS) entry which is preliminary data.</text>
</comment>
<dbReference type="InterPro" id="IPR029063">
    <property type="entry name" value="SAM-dependent_MTases_sf"/>
</dbReference>
<gene>
    <name evidence="1" type="ORF">ACFSKL_15690</name>
</gene>
<evidence type="ECO:0000313" key="1">
    <source>
        <dbReference type="EMBL" id="MFD2036245.1"/>
    </source>
</evidence>
<accession>A0ABW4VRN4</accession>
<dbReference type="RefSeq" id="WP_376887392.1">
    <property type="nucleotide sequence ID" value="NZ_JBHUHR010000039.1"/>
</dbReference>
<sequence>MANQVRRKQLEQLGVEFNEEEFLFHLVLLREGYLDDRELEQMEIWLNRLIESNHRAMIYDEECFYSFCENLALKCLKNNKLGEWSIEKGLLNHIFKILAQGKSILEFGSGKGTEALLKKYSVISIEHNPKFAFKRGEGHQCIYAPIEGEWYKVDDVRRTLESESYDLILIDGPSGGFRNGILKSISLFEHVKCPIIFDDVNRKEDMEIMKLFCEKLNLAFSIFKGREKDFSICFSAT</sequence>
<protein>
    <recommendedName>
        <fullName evidence="3">Methyltransferase domain-containing protein</fullName>
    </recommendedName>
</protein>
<organism evidence="1 2">
    <name type="scientific">Belliella marina</name>
    <dbReference type="NCBI Taxonomy" id="1644146"/>
    <lineage>
        <taxon>Bacteria</taxon>
        <taxon>Pseudomonadati</taxon>
        <taxon>Bacteroidota</taxon>
        <taxon>Cytophagia</taxon>
        <taxon>Cytophagales</taxon>
        <taxon>Cyclobacteriaceae</taxon>
        <taxon>Belliella</taxon>
    </lineage>
</organism>
<proteinExistence type="predicted"/>